<dbReference type="Gramene" id="Psat0s5685g0040.1">
    <property type="protein sequence ID" value="Psat0s5685g0040.1.cds"/>
    <property type="gene ID" value="Psat0s5685g0040"/>
</dbReference>
<dbReference type="Proteomes" id="UP001058974">
    <property type="component" value="Chromosome 2"/>
</dbReference>
<comment type="similarity">
    <text evidence="2 7">Belongs to the EMP24/GP25L family.</text>
</comment>
<accession>A0A9D4YD05</accession>
<dbReference type="InterPro" id="IPR015720">
    <property type="entry name" value="Emp24-like"/>
</dbReference>
<dbReference type="SMART" id="SM01190">
    <property type="entry name" value="EMP24_GP25L"/>
    <property type="match status" value="1"/>
</dbReference>
<evidence type="ECO:0000256" key="8">
    <source>
        <dbReference type="SAM" id="Phobius"/>
    </source>
</evidence>
<proteinExistence type="inferred from homology"/>
<dbReference type="PANTHER" id="PTHR22811">
    <property type="entry name" value="TRANSMEMBRANE EMP24 DOMAIN-CONTAINING PROTEIN"/>
    <property type="match status" value="1"/>
</dbReference>
<feature type="signal peptide" evidence="9">
    <location>
        <begin position="1"/>
        <end position="31"/>
    </location>
</feature>
<gene>
    <name evidence="11" type="ORF">KIW84_023458</name>
</gene>
<evidence type="ECO:0000256" key="3">
    <source>
        <dbReference type="ARBA" id="ARBA00022692"/>
    </source>
</evidence>
<keyword evidence="12" id="KW-1185">Reference proteome</keyword>
<organism evidence="11 12">
    <name type="scientific">Pisum sativum</name>
    <name type="common">Garden pea</name>
    <name type="synonym">Lathyrus oleraceus</name>
    <dbReference type="NCBI Taxonomy" id="3888"/>
    <lineage>
        <taxon>Eukaryota</taxon>
        <taxon>Viridiplantae</taxon>
        <taxon>Streptophyta</taxon>
        <taxon>Embryophyta</taxon>
        <taxon>Tracheophyta</taxon>
        <taxon>Spermatophyta</taxon>
        <taxon>Magnoliopsida</taxon>
        <taxon>eudicotyledons</taxon>
        <taxon>Gunneridae</taxon>
        <taxon>Pentapetalae</taxon>
        <taxon>rosids</taxon>
        <taxon>fabids</taxon>
        <taxon>Fabales</taxon>
        <taxon>Fabaceae</taxon>
        <taxon>Papilionoideae</taxon>
        <taxon>50 kb inversion clade</taxon>
        <taxon>NPAAA clade</taxon>
        <taxon>Hologalegina</taxon>
        <taxon>IRL clade</taxon>
        <taxon>Fabeae</taxon>
        <taxon>Lathyrus</taxon>
    </lineage>
</organism>
<name>A0A9D4YD05_PEA</name>
<evidence type="ECO:0000313" key="12">
    <source>
        <dbReference type="Proteomes" id="UP001058974"/>
    </source>
</evidence>
<comment type="caution">
    <text evidence="11">The sequence shown here is derived from an EMBL/GenBank/DDBJ whole genome shotgun (WGS) entry which is preliminary data.</text>
</comment>
<keyword evidence="6 8" id="KW-0472">Membrane</keyword>
<feature type="domain" description="GOLD" evidence="10">
    <location>
        <begin position="41"/>
        <end position="158"/>
    </location>
</feature>
<evidence type="ECO:0000256" key="7">
    <source>
        <dbReference type="RuleBase" id="RU003827"/>
    </source>
</evidence>
<dbReference type="Gramene" id="Psat02G0345800-T1">
    <property type="protein sequence ID" value="KAI5437351.1"/>
    <property type="gene ID" value="KIW84_023458"/>
</dbReference>
<evidence type="ECO:0000256" key="1">
    <source>
        <dbReference type="ARBA" id="ARBA00004479"/>
    </source>
</evidence>
<dbReference type="Pfam" id="PF01105">
    <property type="entry name" value="EMP24_GP25L"/>
    <property type="match status" value="1"/>
</dbReference>
<evidence type="ECO:0000256" key="9">
    <source>
        <dbReference type="SAM" id="SignalP"/>
    </source>
</evidence>
<dbReference type="EMBL" id="JAMSHJ010000002">
    <property type="protein sequence ID" value="KAI5437351.1"/>
    <property type="molecule type" value="Genomic_DNA"/>
</dbReference>
<evidence type="ECO:0000256" key="5">
    <source>
        <dbReference type="ARBA" id="ARBA00022989"/>
    </source>
</evidence>
<dbReference type="GO" id="GO:0016020">
    <property type="term" value="C:membrane"/>
    <property type="evidence" value="ECO:0007669"/>
    <property type="project" value="UniProtKB-SubCell"/>
</dbReference>
<evidence type="ECO:0000256" key="2">
    <source>
        <dbReference type="ARBA" id="ARBA00007104"/>
    </source>
</evidence>
<comment type="subcellular location">
    <subcellularLocation>
        <location evidence="1 7">Membrane</location>
        <topology evidence="1 7">Single-pass type I membrane protein</topology>
    </subcellularLocation>
</comment>
<reference evidence="11 12" key="1">
    <citation type="journal article" date="2022" name="Nat. Genet.">
        <title>Improved pea reference genome and pan-genome highlight genomic features and evolutionary characteristics.</title>
        <authorList>
            <person name="Yang T."/>
            <person name="Liu R."/>
            <person name="Luo Y."/>
            <person name="Hu S."/>
            <person name="Wang D."/>
            <person name="Wang C."/>
            <person name="Pandey M.K."/>
            <person name="Ge S."/>
            <person name="Xu Q."/>
            <person name="Li N."/>
            <person name="Li G."/>
            <person name="Huang Y."/>
            <person name="Saxena R.K."/>
            <person name="Ji Y."/>
            <person name="Li M."/>
            <person name="Yan X."/>
            <person name="He Y."/>
            <person name="Liu Y."/>
            <person name="Wang X."/>
            <person name="Xiang C."/>
            <person name="Varshney R.K."/>
            <person name="Ding H."/>
            <person name="Gao S."/>
            <person name="Zong X."/>
        </authorList>
    </citation>
    <scope>NUCLEOTIDE SEQUENCE [LARGE SCALE GENOMIC DNA]</scope>
    <source>
        <strain evidence="11 12">cv. Zhongwan 6</strain>
    </source>
</reference>
<sequence length="223" mass="25464">MNMVGIGLKPQPHSLFHLVLAVTLFSCSVQSLRFDLPSGFSKCISEDIKKSWMTVGNYSIVNSNEGQPLPSDHTIAVTVYKSGDTTSLHYAEHVRSGQFSFVAQESGYYLVCFWVDSTRDSGVTLSIDFVWKTGVVAMDWSKIAKQTNVDRMAREVHVLHETALSIMEEIIYLRERDEEMLDFNWTTNTRMLWLSFVSFLVCFSVAGLQLWHLKSFFKKNKIL</sequence>
<protein>
    <recommendedName>
        <fullName evidence="10">GOLD domain-containing protein</fullName>
    </recommendedName>
</protein>
<evidence type="ECO:0000256" key="4">
    <source>
        <dbReference type="ARBA" id="ARBA00022729"/>
    </source>
</evidence>
<keyword evidence="5 8" id="KW-1133">Transmembrane helix</keyword>
<feature type="transmembrane region" description="Helical" evidence="8">
    <location>
        <begin position="191"/>
        <end position="211"/>
    </location>
</feature>
<evidence type="ECO:0000256" key="6">
    <source>
        <dbReference type="ARBA" id="ARBA00023136"/>
    </source>
</evidence>
<dbReference type="AlphaFoldDB" id="A0A9D4YD05"/>
<dbReference type="OrthoDB" id="759142at2759"/>
<dbReference type="Gramene" id="PSAT_LOCUS8962_t1">
    <property type="protein sequence ID" value="CAL5188804.1"/>
    <property type="gene ID" value="PSAT_LOCUS8962"/>
</dbReference>
<dbReference type="InterPro" id="IPR009038">
    <property type="entry name" value="GOLD_dom"/>
</dbReference>
<evidence type="ECO:0000313" key="11">
    <source>
        <dbReference type="EMBL" id="KAI5437351.1"/>
    </source>
</evidence>
<keyword evidence="3 7" id="KW-0812">Transmembrane</keyword>
<feature type="chain" id="PRO_5039264719" description="GOLD domain-containing protein" evidence="9">
    <location>
        <begin position="32"/>
        <end position="223"/>
    </location>
</feature>
<dbReference type="PROSITE" id="PS50866">
    <property type="entry name" value="GOLD"/>
    <property type="match status" value="1"/>
</dbReference>
<evidence type="ECO:0000259" key="10">
    <source>
        <dbReference type="PROSITE" id="PS50866"/>
    </source>
</evidence>
<keyword evidence="4 9" id="KW-0732">Signal</keyword>